<dbReference type="EMBL" id="AP023439">
    <property type="protein sequence ID" value="BCL25049.1"/>
    <property type="molecule type" value="Genomic_DNA"/>
</dbReference>
<dbReference type="Gene3D" id="3.40.50.2000">
    <property type="entry name" value="Glycogen Phosphorylase B"/>
    <property type="match status" value="2"/>
</dbReference>
<accession>A0A7G1NQD2</accession>
<reference evidence="5 6" key="1">
    <citation type="journal article" date="2014" name="Int. J. Syst. Evol. Microbiol.">
        <title>Complete genome sequence of Corynebacterium casei LMG S-19264T (=DSM 44701T), isolated from a smear-ripened cheese.</title>
        <authorList>
            <consortium name="US DOE Joint Genome Institute (JGI-PGF)"/>
            <person name="Walter F."/>
            <person name="Albersmeier A."/>
            <person name="Kalinowski J."/>
            <person name="Ruckert C."/>
        </authorList>
    </citation>
    <scope>NUCLEOTIDE SEQUENCE [LARGE SCALE GENOMIC DNA]</scope>
    <source>
        <strain evidence="5 6">JCM 4255</strain>
    </source>
</reference>
<dbReference type="SUPFAM" id="SSF53756">
    <property type="entry name" value="UDP-Glycosyltransferase/glycogen phosphorylase"/>
    <property type="match status" value="1"/>
</dbReference>
<feature type="domain" description="Glycosyltransferase subfamily 4-like N-terminal" evidence="4">
    <location>
        <begin position="24"/>
        <end position="146"/>
    </location>
</feature>
<evidence type="ECO:0000259" key="3">
    <source>
        <dbReference type="Pfam" id="PF00534"/>
    </source>
</evidence>
<keyword evidence="1" id="KW-0328">Glycosyltransferase</keyword>
<gene>
    <name evidence="5" type="ORF">GCM10017668_68920</name>
</gene>
<protein>
    <submittedName>
        <fullName evidence="5">Glycosyl transferase</fullName>
    </submittedName>
</protein>
<dbReference type="Pfam" id="PF13439">
    <property type="entry name" value="Glyco_transf_4"/>
    <property type="match status" value="1"/>
</dbReference>
<evidence type="ECO:0000313" key="5">
    <source>
        <dbReference type="EMBL" id="BCL25049.1"/>
    </source>
</evidence>
<name>A0A7G1NQD2_9ACTN</name>
<dbReference type="InterPro" id="IPR050194">
    <property type="entry name" value="Glycosyltransferase_grp1"/>
</dbReference>
<keyword evidence="2 5" id="KW-0808">Transferase</keyword>
<dbReference type="CDD" id="cd03802">
    <property type="entry name" value="GT4_AviGT4-like"/>
    <property type="match status" value="1"/>
</dbReference>
<evidence type="ECO:0000256" key="1">
    <source>
        <dbReference type="ARBA" id="ARBA00022676"/>
    </source>
</evidence>
<evidence type="ECO:0000256" key="2">
    <source>
        <dbReference type="ARBA" id="ARBA00022679"/>
    </source>
</evidence>
<dbReference type="GO" id="GO:0016757">
    <property type="term" value="F:glycosyltransferase activity"/>
    <property type="evidence" value="ECO:0007669"/>
    <property type="project" value="UniProtKB-KW"/>
</dbReference>
<dbReference type="PANTHER" id="PTHR45947">
    <property type="entry name" value="SULFOQUINOVOSYL TRANSFERASE SQD2"/>
    <property type="match status" value="1"/>
</dbReference>
<proteinExistence type="predicted"/>
<dbReference type="GO" id="GO:1901137">
    <property type="term" value="P:carbohydrate derivative biosynthetic process"/>
    <property type="evidence" value="ECO:0007669"/>
    <property type="project" value="UniProtKB-ARBA"/>
</dbReference>
<dbReference type="Proteomes" id="UP000516373">
    <property type="component" value="Chromosome"/>
</dbReference>
<feature type="domain" description="Glycosyl transferase family 1" evidence="3">
    <location>
        <begin position="174"/>
        <end position="310"/>
    </location>
</feature>
<dbReference type="KEGG" id="stui:GCM10017668_68920"/>
<sequence>MRLKPLLDITMITTPWFALPPVAYGGIEAMCAELVDGLVELGHRVTVIGVGSNGTKGRFIATDDSPAGPQRLGNSGPEVLHAARAARVLRSLDSDVIHDHSTVGPLQAGQRQAPTVVTAHGPVSGETGRYYRALSDTVHMVAISRAQQAQTPDIFWSGQVHNALRTGDYPYRDRKEDHVLFLGRIAEEKGVHLAIDAAREAGLPLTIAGSRNDPAEQPYIEGELRPRMGDDVRWVGEADRRTKLELLASARCLLFPIQWEEPFGMVMIEAMACGTPVVALRRGSVPEIVEEGVTGFICDHPAELAKAIGSLDRLDPRACRDRVHRHFDTDQMAAAYAALYQQLCQERPRSEPAAHMTPLLH</sequence>
<dbReference type="PANTHER" id="PTHR45947:SF13">
    <property type="entry name" value="TRANSFERASE"/>
    <property type="match status" value="1"/>
</dbReference>
<dbReference type="AlphaFoldDB" id="A0A7G1NQD2"/>
<dbReference type="InterPro" id="IPR028098">
    <property type="entry name" value="Glyco_trans_4-like_N"/>
</dbReference>
<dbReference type="InterPro" id="IPR001296">
    <property type="entry name" value="Glyco_trans_1"/>
</dbReference>
<dbReference type="Pfam" id="PF00534">
    <property type="entry name" value="Glycos_transf_1"/>
    <property type="match status" value="1"/>
</dbReference>
<evidence type="ECO:0000259" key="4">
    <source>
        <dbReference type="Pfam" id="PF13439"/>
    </source>
</evidence>
<dbReference type="RefSeq" id="WP_190904269.1">
    <property type="nucleotide sequence ID" value="NZ_AP023439.1"/>
</dbReference>
<organism evidence="5 6">
    <name type="scientific">Streptomyces tuirus</name>
    <dbReference type="NCBI Taxonomy" id="68278"/>
    <lineage>
        <taxon>Bacteria</taxon>
        <taxon>Bacillati</taxon>
        <taxon>Actinomycetota</taxon>
        <taxon>Actinomycetes</taxon>
        <taxon>Kitasatosporales</taxon>
        <taxon>Streptomycetaceae</taxon>
        <taxon>Streptomyces</taxon>
    </lineage>
</organism>
<evidence type="ECO:0000313" key="6">
    <source>
        <dbReference type="Proteomes" id="UP000516373"/>
    </source>
</evidence>